<evidence type="ECO:0000256" key="1">
    <source>
        <dbReference type="SAM" id="SignalP"/>
    </source>
</evidence>
<proteinExistence type="predicted"/>
<dbReference type="RefSeq" id="WP_078131839.1">
    <property type="nucleotide sequence ID" value="NZ_MVIT01000077.1"/>
</dbReference>
<evidence type="ECO:0008006" key="3">
    <source>
        <dbReference type="Google" id="ProtNLM"/>
    </source>
</evidence>
<accession>A0A1T1DI43</accession>
<gene>
    <name evidence="2" type="ORF">B1J93_18045</name>
</gene>
<evidence type="ECO:0000313" key="2">
    <source>
        <dbReference type="EMBL" id="OOV40233.1"/>
    </source>
</evidence>
<reference evidence="2" key="1">
    <citation type="submission" date="2017-02" db="EMBL/GenBank/DDBJ databases">
        <title>Comparative genomic analysis of Brazilian Leptospira kirschneri strains of different serogroups.</title>
        <authorList>
            <person name="Moreno L.Z."/>
            <person name="Miraglia F."/>
            <person name="Kremer F.S."/>
            <person name="Eslabao M.R."/>
            <person name="Lilenbaum W."/>
            <person name="Dellagostin O.A."/>
            <person name="Moreno A.M."/>
        </authorList>
    </citation>
    <scope>NUCLEOTIDE SEQUENCE [LARGE SCALE GENOMIC DNA]</scope>
    <source>
        <strain evidence="2">M110/06</strain>
    </source>
</reference>
<dbReference type="EMBL" id="MVIT01000077">
    <property type="protein sequence ID" value="OOV40233.1"/>
    <property type="molecule type" value="Genomic_DNA"/>
</dbReference>
<comment type="caution">
    <text evidence="2">The sequence shown here is derived from an EMBL/GenBank/DDBJ whole genome shotgun (WGS) entry which is preliminary data.</text>
</comment>
<feature type="signal peptide" evidence="1">
    <location>
        <begin position="1"/>
        <end position="21"/>
    </location>
</feature>
<feature type="chain" id="PRO_5013386530" description="Lipoprotein" evidence="1">
    <location>
        <begin position="22"/>
        <end position="77"/>
    </location>
</feature>
<dbReference type="Proteomes" id="UP000191008">
    <property type="component" value="Unassembled WGS sequence"/>
</dbReference>
<dbReference type="AlphaFoldDB" id="A0A1T1DI43"/>
<sequence>MKKLVLMISLLLQCQCSGAWIDEVEMNHETGLCKWESILFLANCSPRVDGTSDSITTLSCLSLYDTYTKDCKDKNHK</sequence>
<keyword evidence="1" id="KW-0732">Signal</keyword>
<name>A0A1T1DI43_9LEPT</name>
<protein>
    <recommendedName>
        <fullName evidence="3">Lipoprotein</fullName>
    </recommendedName>
</protein>
<organism evidence="2">
    <name type="scientific">Leptospira kirschneri serovar Pomona</name>
    <dbReference type="NCBI Taxonomy" id="561005"/>
    <lineage>
        <taxon>Bacteria</taxon>
        <taxon>Pseudomonadati</taxon>
        <taxon>Spirochaetota</taxon>
        <taxon>Spirochaetia</taxon>
        <taxon>Leptospirales</taxon>
        <taxon>Leptospiraceae</taxon>
        <taxon>Leptospira</taxon>
    </lineage>
</organism>